<evidence type="ECO:0000256" key="1">
    <source>
        <dbReference type="SAM" id="MobiDB-lite"/>
    </source>
</evidence>
<dbReference type="AlphaFoldDB" id="G3HTU2"/>
<sequence length="80" mass="8559">MPKRGTGQEPSRTVTQAVILATSLLQTDHLASVTALPRWQGRHLEPYQGNKQALLSLLGGSSAQEEPAVSKTQETTGVFS</sequence>
<gene>
    <name evidence="2" type="ORF">I79_014322</name>
</gene>
<dbReference type="InParanoid" id="G3HTU2"/>
<evidence type="ECO:0000313" key="3">
    <source>
        <dbReference type="Proteomes" id="UP000001075"/>
    </source>
</evidence>
<evidence type="ECO:0000313" key="2">
    <source>
        <dbReference type="EMBL" id="EGW04654.1"/>
    </source>
</evidence>
<protein>
    <submittedName>
        <fullName evidence="2">Uncharacterized protein</fullName>
    </submittedName>
</protein>
<name>G3HTU2_CRIGR</name>
<dbReference type="Proteomes" id="UP000001075">
    <property type="component" value="Unassembled WGS sequence"/>
</dbReference>
<proteinExistence type="predicted"/>
<accession>G3HTU2</accession>
<reference evidence="3" key="1">
    <citation type="journal article" date="2011" name="Nat. Biotechnol.">
        <title>The genomic sequence of the Chinese hamster ovary (CHO)-K1 cell line.</title>
        <authorList>
            <person name="Xu X."/>
            <person name="Nagarajan H."/>
            <person name="Lewis N.E."/>
            <person name="Pan S."/>
            <person name="Cai Z."/>
            <person name="Liu X."/>
            <person name="Chen W."/>
            <person name="Xie M."/>
            <person name="Wang W."/>
            <person name="Hammond S."/>
            <person name="Andersen M.R."/>
            <person name="Neff N."/>
            <person name="Passarelli B."/>
            <person name="Koh W."/>
            <person name="Fan H.C."/>
            <person name="Wang J."/>
            <person name="Gui Y."/>
            <person name="Lee K.H."/>
            <person name="Betenbaugh M.J."/>
            <person name="Quake S.R."/>
            <person name="Famili I."/>
            <person name="Palsson B.O."/>
            <person name="Wang J."/>
        </authorList>
    </citation>
    <scope>NUCLEOTIDE SEQUENCE [LARGE SCALE GENOMIC DNA]</scope>
    <source>
        <strain evidence="3">CHO K1 cell line</strain>
    </source>
</reference>
<feature type="compositionally biased region" description="Polar residues" evidence="1">
    <location>
        <begin position="70"/>
        <end position="80"/>
    </location>
</feature>
<dbReference type="EMBL" id="JH000721">
    <property type="protein sequence ID" value="EGW04654.1"/>
    <property type="molecule type" value="Genomic_DNA"/>
</dbReference>
<organism evidence="2 3">
    <name type="scientific">Cricetulus griseus</name>
    <name type="common">Chinese hamster</name>
    <name type="synonym">Cricetulus barabensis griseus</name>
    <dbReference type="NCBI Taxonomy" id="10029"/>
    <lineage>
        <taxon>Eukaryota</taxon>
        <taxon>Metazoa</taxon>
        <taxon>Chordata</taxon>
        <taxon>Craniata</taxon>
        <taxon>Vertebrata</taxon>
        <taxon>Euteleostomi</taxon>
        <taxon>Mammalia</taxon>
        <taxon>Eutheria</taxon>
        <taxon>Euarchontoglires</taxon>
        <taxon>Glires</taxon>
        <taxon>Rodentia</taxon>
        <taxon>Myomorpha</taxon>
        <taxon>Muroidea</taxon>
        <taxon>Cricetidae</taxon>
        <taxon>Cricetinae</taxon>
        <taxon>Cricetulus</taxon>
    </lineage>
</organism>
<feature type="region of interest" description="Disordered" evidence="1">
    <location>
        <begin position="61"/>
        <end position="80"/>
    </location>
</feature>